<keyword evidence="9 13" id="KW-0472">Membrane</keyword>
<evidence type="ECO:0000256" key="10">
    <source>
        <dbReference type="ARBA" id="ARBA00023157"/>
    </source>
</evidence>
<keyword evidence="4" id="KW-0808">Transferase</keyword>
<keyword evidence="15" id="KW-1185">Reference proteome</keyword>
<proteinExistence type="inferred from homology"/>
<evidence type="ECO:0000256" key="8">
    <source>
        <dbReference type="ARBA" id="ARBA00023034"/>
    </source>
</evidence>
<keyword evidence="6" id="KW-0735">Signal-anchor</keyword>
<keyword evidence="7 13" id="KW-1133">Transmembrane helix</keyword>
<evidence type="ECO:0000256" key="9">
    <source>
        <dbReference type="ARBA" id="ARBA00023136"/>
    </source>
</evidence>
<keyword evidence="11" id="KW-0325">Glycoprotein</keyword>
<evidence type="ECO:0000313" key="15">
    <source>
        <dbReference type="Proteomes" id="UP001154078"/>
    </source>
</evidence>
<evidence type="ECO:0000256" key="6">
    <source>
        <dbReference type="ARBA" id="ARBA00022968"/>
    </source>
</evidence>
<keyword evidence="5 13" id="KW-0812">Transmembrane</keyword>
<keyword evidence="8" id="KW-0333">Golgi apparatus</keyword>
<dbReference type="GO" id="GO:0015012">
    <property type="term" value="P:heparan sulfate proteoglycan biosynthetic process"/>
    <property type="evidence" value="ECO:0007669"/>
    <property type="project" value="UniProtKB-ARBA"/>
</dbReference>
<comment type="similarity">
    <text evidence="2">Belongs to the sulfotransferase 3 family.</text>
</comment>
<dbReference type="InterPro" id="IPR027417">
    <property type="entry name" value="P-loop_NTPase"/>
</dbReference>
<dbReference type="GO" id="GO:0004394">
    <property type="term" value="F:heparan sulfate 2-sulfotransferase activity"/>
    <property type="evidence" value="ECO:0007669"/>
    <property type="project" value="UniProtKB-ARBA"/>
</dbReference>
<evidence type="ECO:0000256" key="12">
    <source>
        <dbReference type="SAM" id="Coils"/>
    </source>
</evidence>
<evidence type="ECO:0000256" key="13">
    <source>
        <dbReference type="SAM" id="Phobius"/>
    </source>
</evidence>
<evidence type="ECO:0000313" key="14">
    <source>
        <dbReference type="EMBL" id="CAH0557068.1"/>
    </source>
</evidence>
<organism evidence="14 15">
    <name type="scientific">Brassicogethes aeneus</name>
    <name type="common">Rape pollen beetle</name>
    <name type="synonym">Meligethes aeneus</name>
    <dbReference type="NCBI Taxonomy" id="1431903"/>
    <lineage>
        <taxon>Eukaryota</taxon>
        <taxon>Metazoa</taxon>
        <taxon>Ecdysozoa</taxon>
        <taxon>Arthropoda</taxon>
        <taxon>Hexapoda</taxon>
        <taxon>Insecta</taxon>
        <taxon>Pterygota</taxon>
        <taxon>Neoptera</taxon>
        <taxon>Endopterygota</taxon>
        <taxon>Coleoptera</taxon>
        <taxon>Polyphaga</taxon>
        <taxon>Cucujiformia</taxon>
        <taxon>Nitidulidae</taxon>
        <taxon>Meligethinae</taxon>
        <taxon>Brassicogethes</taxon>
    </lineage>
</organism>
<feature type="coiled-coil region" evidence="12">
    <location>
        <begin position="21"/>
        <end position="55"/>
    </location>
</feature>
<dbReference type="AlphaFoldDB" id="A0A9P0FHT8"/>
<evidence type="ECO:0000256" key="5">
    <source>
        <dbReference type="ARBA" id="ARBA00022692"/>
    </source>
</evidence>
<keyword evidence="12" id="KW-0175">Coiled coil</keyword>
<reference evidence="14" key="1">
    <citation type="submission" date="2021-12" db="EMBL/GenBank/DDBJ databases">
        <authorList>
            <person name="King R."/>
        </authorList>
    </citation>
    <scope>NUCLEOTIDE SEQUENCE</scope>
</reference>
<dbReference type="EMBL" id="OV121136">
    <property type="protein sequence ID" value="CAH0557068.1"/>
    <property type="molecule type" value="Genomic_DNA"/>
</dbReference>
<dbReference type="FunFam" id="3.40.50.300:FF:001418">
    <property type="entry name" value="Heparan sulfate 2-o-sulfotransferase"/>
    <property type="match status" value="1"/>
</dbReference>
<dbReference type="Pfam" id="PF03567">
    <property type="entry name" value="Sulfotransfer_2"/>
    <property type="match status" value="1"/>
</dbReference>
<name>A0A9P0FHT8_BRAAE</name>
<dbReference type="PANTHER" id="PTHR12129">
    <property type="entry name" value="HEPARAN SULFATE 2-O-SULFOTRANSFERASE"/>
    <property type="match status" value="1"/>
</dbReference>
<dbReference type="InterPro" id="IPR005331">
    <property type="entry name" value="Sulfotransferase"/>
</dbReference>
<dbReference type="OrthoDB" id="10019582at2759"/>
<comment type="subcellular location">
    <subcellularLocation>
        <location evidence="1">Golgi apparatus membrane</location>
        <topology evidence="1">Single-pass type II membrane protein</topology>
    </subcellularLocation>
</comment>
<dbReference type="Proteomes" id="UP001154078">
    <property type="component" value="Chromosome 5"/>
</dbReference>
<dbReference type="GO" id="GO:0000139">
    <property type="term" value="C:Golgi membrane"/>
    <property type="evidence" value="ECO:0007669"/>
    <property type="project" value="UniProtKB-SubCell"/>
</dbReference>
<sequence length="334" mass="39219">MIMHNPRLGYLIAIIAISLIVTFYQIQFAKLQDKIETLERNIVRHDQQKLVLNNNVNDNDFVLIYNRVPKTGSTSFVGVTYDLCKVNKFHVLHVNITANSHILSLDNQFKFVKNVTNWKSIKPALYHGHFAFVDFSKFGVPKPLYINIIRKPLDRFISYYYFVRYGDNFRPYLIRRKHGNTVSFDECVSKSLPDCDPNNIWLQIPFFCGHSANCWKPGNKWALNEAKKNLVNNYLLVGVTEELNDFIDILEHTLPTVFNGSLHHYLNSNKSHLRQTVQKEMPSEKTIVKLRQSMALQMENEFYEFALDQFHFIKKQGKKRIQNLMYEKIKPKLI</sequence>
<comment type="subunit">
    <text evidence="3">Homotrimer.</text>
</comment>
<accession>A0A9P0FHT8</accession>
<evidence type="ECO:0000256" key="1">
    <source>
        <dbReference type="ARBA" id="ARBA00004323"/>
    </source>
</evidence>
<dbReference type="SUPFAM" id="SSF52540">
    <property type="entry name" value="P-loop containing nucleoside triphosphate hydrolases"/>
    <property type="match status" value="1"/>
</dbReference>
<dbReference type="Gene3D" id="3.40.50.300">
    <property type="entry name" value="P-loop containing nucleotide triphosphate hydrolases"/>
    <property type="match status" value="1"/>
</dbReference>
<dbReference type="InterPro" id="IPR007734">
    <property type="entry name" value="Heparan_SO4_2-O-STrfase"/>
</dbReference>
<evidence type="ECO:0000256" key="7">
    <source>
        <dbReference type="ARBA" id="ARBA00022989"/>
    </source>
</evidence>
<evidence type="ECO:0000256" key="4">
    <source>
        <dbReference type="ARBA" id="ARBA00022679"/>
    </source>
</evidence>
<gene>
    <name evidence="14" type="ORF">MELIAE_LOCUS7862</name>
</gene>
<feature type="transmembrane region" description="Helical" evidence="13">
    <location>
        <begin position="7"/>
        <end position="26"/>
    </location>
</feature>
<evidence type="ECO:0000256" key="3">
    <source>
        <dbReference type="ARBA" id="ARBA00011233"/>
    </source>
</evidence>
<dbReference type="PANTHER" id="PTHR12129:SF17">
    <property type="entry name" value="HEPARAN SULFATE 2-O-SULFOTRANSFERASE 1"/>
    <property type="match status" value="1"/>
</dbReference>
<protein>
    <submittedName>
        <fullName evidence="14">Uncharacterized protein</fullName>
    </submittedName>
</protein>
<evidence type="ECO:0000256" key="11">
    <source>
        <dbReference type="ARBA" id="ARBA00023180"/>
    </source>
</evidence>
<evidence type="ECO:0000256" key="2">
    <source>
        <dbReference type="ARBA" id="ARBA00010569"/>
    </source>
</evidence>
<keyword evidence="10" id="KW-1015">Disulfide bond</keyword>